<proteinExistence type="predicted"/>
<dbReference type="RefSeq" id="WP_230223182.1">
    <property type="nucleotide sequence ID" value="NZ_JAJKFT010000010.1"/>
</dbReference>
<keyword evidence="1" id="KW-1133">Transmembrane helix</keyword>
<dbReference type="AlphaFoldDB" id="A0A9X1MRC9"/>
<accession>A0A9X1MRC9</accession>
<evidence type="ECO:0000313" key="3">
    <source>
        <dbReference type="Proteomes" id="UP001139103"/>
    </source>
</evidence>
<gene>
    <name evidence="2" type="ORF">LOC68_23250</name>
</gene>
<dbReference type="Proteomes" id="UP001139103">
    <property type="component" value="Unassembled WGS sequence"/>
</dbReference>
<name>A0A9X1MRC9_9BACT</name>
<keyword evidence="1" id="KW-0812">Transmembrane</keyword>
<organism evidence="2 3">
    <name type="scientific">Blastopirellula sediminis</name>
    <dbReference type="NCBI Taxonomy" id="2894196"/>
    <lineage>
        <taxon>Bacteria</taxon>
        <taxon>Pseudomonadati</taxon>
        <taxon>Planctomycetota</taxon>
        <taxon>Planctomycetia</taxon>
        <taxon>Pirellulales</taxon>
        <taxon>Pirellulaceae</taxon>
        <taxon>Blastopirellula</taxon>
    </lineage>
</organism>
<reference evidence="2" key="1">
    <citation type="submission" date="2021-11" db="EMBL/GenBank/DDBJ databases">
        <title>Genome sequence.</title>
        <authorList>
            <person name="Sun Q."/>
        </authorList>
    </citation>
    <scope>NUCLEOTIDE SEQUENCE</scope>
    <source>
        <strain evidence="2">JC732</strain>
    </source>
</reference>
<dbReference type="EMBL" id="JAJKFT010000010">
    <property type="protein sequence ID" value="MCC9631321.1"/>
    <property type="molecule type" value="Genomic_DNA"/>
</dbReference>
<comment type="caution">
    <text evidence="2">The sequence shown here is derived from an EMBL/GenBank/DDBJ whole genome shotgun (WGS) entry which is preliminary data.</text>
</comment>
<keyword evidence="3" id="KW-1185">Reference proteome</keyword>
<keyword evidence="1" id="KW-0472">Membrane</keyword>
<evidence type="ECO:0000313" key="2">
    <source>
        <dbReference type="EMBL" id="MCC9631321.1"/>
    </source>
</evidence>
<feature type="transmembrane region" description="Helical" evidence="1">
    <location>
        <begin position="28"/>
        <end position="49"/>
    </location>
</feature>
<sequence length="169" mass="18574">MSSQLFALYDSPRPLWLAKGGGAIVRKCLGGTLKGTLVFFVIAAVLIATVPENLKSPGHQAQLLLLWLCAVGIGLVFTLRFKKAIGGASGVAFDTFSAYQYESCSYEELAMVTIRYHRVGVAHYTFTIAKPTRQLQELDLFVRESLEQSLETKATLEKKEVMVALEEVA</sequence>
<evidence type="ECO:0000256" key="1">
    <source>
        <dbReference type="SAM" id="Phobius"/>
    </source>
</evidence>
<feature type="transmembrane region" description="Helical" evidence="1">
    <location>
        <begin position="61"/>
        <end position="79"/>
    </location>
</feature>
<protein>
    <submittedName>
        <fullName evidence="2">Uncharacterized protein</fullName>
    </submittedName>
</protein>